<keyword evidence="2" id="KW-1185">Reference proteome</keyword>
<proteinExistence type="predicted"/>
<sequence length="125" mass="13751">MRQVVAVGEIGSAPGNLFNPHAVTVDPNTNNIFVTEGEFYLLNPHARISIFSEKGDYLDSFTHQNVECPHGIAIHGGYVYITDIGVHAVFCFKKENYYSLVTKVGTEGTQIGKFNTPHSLSVSYT</sequence>
<gene>
    <name evidence="1" type="ORF">LOD99_10589</name>
</gene>
<dbReference type="EMBL" id="JAKMXF010000045">
    <property type="protein sequence ID" value="KAI6659835.1"/>
    <property type="molecule type" value="Genomic_DNA"/>
</dbReference>
<protein>
    <submittedName>
        <fullName evidence="1">Gluconolactonase</fullName>
    </submittedName>
</protein>
<dbReference type="AlphaFoldDB" id="A0AAV7KG06"/>
<evidence type="ECO:0000313" key="2">
    <source>
        <dbReference type="Proteomes" id="UP001165289"/>
    </source>
</evidence>
<dbReference type="SUPFAM" id="SSF63825">
    <property type="entry name" value="YWTD domain"/>
    <property type="match status" value="1"/>
</dbReference>
<dbReference type="InterPro" id="IPR011042">
    <property type="entry name" value="6-blade_b-propeller_TolB-like"/>
</dbReference>
<comment type="caution">
    <text evidence="1">The sequence shown here is derived from an EMBL/GenBank/DDBJ whole genome shotgun (WGS) entry which is preliminary data.</text>
</comment>
<dbReference type="Gene3D" id="2.120.10.30">
    <property type="entry name" value="TolB, C-terminal domain"/>
    <property type="match status" value="1"/>
</dbReference>
<name>A0AAV7KG06_9METZ</name>
<accession>A0AAV7KG06</accession>
<dbReference type="Proteomes" id="UP001165289">
    <property type="component" value="Unassembled WGS sequence"/>
</dbReference>
<evidence type="ECO:0000313" key="1">
    <source>
        <dbReference type="EMBL" id="KAI6659835.1"/>
    </source>
</evidence>
<organism evidence="1 2">
    <name type="scientific">Oopsacas minuta</name>
    <dbReference type="NCBI Taxonomy" id="111878"/>
    <lineage>
        <taxon>Eukaryota</taxon>
        <taxon>Metazoa</taxon>
        <taxon>Porifera</taxon>
        <taxon>Hexactinellida</taxon>
        <taxon>Hexasterophora</taxon>
        <taxon>Lyssacinosida</taxon>
        <taxon>Leucopsacidae</taxon>
        <taxon>Oopsacas</taxon>
    </lineage>
</organism>
<reference evidence="1 2" key="1">
    <citation type="journal article" date="2023" name="BMC Biol.">
        <title>The compact genome of the sponge Oopsacas minuta (Hexactinellida) is lacking key metazoan core genes.</title>
        <authorList>
            <person name="Santini S."/>
            <person name="Schenkelaars Q."/>
            <person name="Jourda C."/>
            <person name="Duchesne M."/>
            <person name="Belahbib H."/>
            <person name="Rocher C."/>
            <person name="Selva M."/>
            <person name="Riesgo A."/>
            <person name="Vervoort M."/>
            <person name="Leys S.P."/>
            <person name="Kodjabachian L."/>
            <person name="Le Bivic A."/>
            <person name="Borchiellini C."/>
            <person name="Claverie J.M."/>
            <person name="Renard E."/>
        </authorList>
    </citation>
    <scope>NUCLEOTIDE SEQUENCE [LARGE SCALE GENOMIC DNA]</scope>
    <source>
        <strain evidence="1">SPO-2</strain>
    </source>
</reference>